<name>A0AAD7ILH3_9AGAR</name>
<dbReference type="AlphaFoldDB" id="A0AAD7ILH3"/>
<evidence type="ECO:0000313" key="3">
    <source>
        <dbReference type="Proteomes" id="UP001215280"/>
    </source>
</evidence>
<dbReference type="Proteomes" id="UP001215280">
    <property type="component" value="Unassembled WGS sequence"/>
</dbReference>
<protein>
    <submittedName>
        <fullName evidence="2">Uncharacterized protein</fullName>
    </submittedName>
</protein>
<feature type="region of interest" description="Disordered" evidence="1">
    <location>
        <begin position="1"/>
        <end position="102"/>
    </location>
</feature>
<feature type="compositionally biased region" description="Basic residues" evidence="1">
    <location>
        <begin position="79"/>
        <end position="91"/>
    </location>
</feature>
<organism evidence="2 3">
    <name type="scientific">Mycena maculata</name>
    <dbReference type="NCBI Taxonomy" id="230809"/>
    <lineage>
        <taxon>Eukaryota</taxon>
        <taxon>Fungi</taxon>
        <taxon>Dikarya</taxon>
        <taxon>Basidiomycota</taxon>
        <taxon>Agaricomycotina</taxon>
        <taxon>Agaricomycetes</taxon>
        <taxon>Agaricomycetidae</taxon>
        <taxon>Agaricales</taxon>
        <taxon>Marasmiineae</taxon>
        <taxon>Mycenaceae</taxon>
        <taxon>Mycena</taxon>
    </lineage>
</organism>
<comment type="caution">
    <text evidence="2">The sequence shown here is derived from an EMBL/GenBank/DDBJ whole genome shotgun (WGS) entry which is preliminary data.</text>
</comment>
<dbReference type="EMBL" id="JARJLG010000100">
    <property type="protein sequence ID" value="KAJ7745899.1"/>
    <property type="molecule type" value="Genomic_DNA"/>
</dbReference>
<feature type="compositionally biased region" description="Basic and acidic residues" evidence="1">
    <location>
        <begin position="197"/>
        <end position="206"/>
    </location>
</feature>
<feature type="compositionally biased region" description="Low complexity" evidence="1">
    <location>
        <begin position="155"/>
        <end position="172"/>
    </location>
</feature>
<gene>
    <name evidence="2" type="ORF">DFH07DRAFT_942741</name>
</gene>
<keyword evidence="3" id="KW-1185">Reference proteome</keyword>
<sequence>MYSPSDSAPTHPRTRIPAPRDVKAVRLPHTPARPRRTAGDGDEGSTSPRPYGPRTRSTLLTRMPPISGDPHAVLSLPKRVLRSSRTRRQHRGQINDPGGHRELQRGFLSAACTVKKDPECQRPSVVDYAHYRQGRAEQGRDGGKSPRLSLPLPETTTAAGAAVRSGGSPPSSRRADFPPSHALADEERGALPSSFDVHPRGMEEPYRAQSSPGLARRRAESHPLHLACRSQSREATGRLGEAGAHLPPRPNGLPHAPAMSEGHQIRRIQLRARKVAPPSPLLCHAPPTTKLWDPLRRWCRFPHHRRRAVVLKVGYSEGAGMVGEGGIEEKMEGERASRNVDRAVGTEDLKVPPAVNGAGVRRWDPRRRILHPCGQDACKDLATWRGEGLQINIWTIFGLPIASGSSVDCSGPDRKQLVSFTPVDAVLRRVELQSNVLHCNRRAQHTSSSQHPRPSNIDCIRPEKFPASHSPDCHAWFS</sequence>
<feature type="region of interest" description="Disordered" evidence="1">
    <location>
        <begin position="134"/>
        <end position="223"/>
    </location>
</feature>
<evidence type="ECO:0000313" key="2">
    <source>
        <dbReference type="EMBL" id="KAJ7745899.1"/>
    </source>
</evidence>
<proteinExistence type="predicted"/>
<evidence type="ECO:0000256" key="1">
    <source>
        <dbReference type="SAM" id="MobiDB-lite"/>
    </source>
</evidence>
<feature type="compositionally biased region" description="Basic and acidic residues" evidence="1">
    <location>
        <begin position="134"/>
        <end position="144"/>
    </location>
</feature>
<reference evidence="2" key="1">
    <citation type="submission" date="2023-03" db="EMBL/GenBank/DDBJ databases">
        <title>Massive genome expansion in bonnet fungi (Mycena s.s.) driven by repeated elements and novel gene families across ecological guilds.</title>
        <authorList>
            <consortium name="Lawrence Berkeley National Laboratory"/>
            <person name="Harder C.B."/>
            <person name="Miyauchi S."/>
            <person name="Viragh M."/>
            <person name="Kuo A."/>
            <person name="Thoen E."/>
            <person name="Andreopoulos B."/>
            <person name="Lu D."/>
            <person name="Skrede I."/>
            <person name="Drula E."/>
            <person name="Henrissat B."/>
            <person name="Morin E."/>
            <person name="Kohler A."/>
            <person name="Barry K."/>
            <person name="LaButti K."/>
            <person name="Morin E."/>
            <person name="Salamov A."/>
            <person name="Lipzen A."/>
            <person name="Mereny Z."/>
            <person name="Hegedus B."/>
            <person name="Baldrian P."/>
            <person name="Stursova M."/>
            <person name="Weitz H."/>
            <person name="Taylor A."/>
            <person name="Grigoriev I.V."/>
            <person name="Nagy L.G."/>
            <person name="Martin F."/>
            <person name="Kauserud H."/>
        </authorList>
    </citation>
    <scope>NUCLEOTIDE SEQUENCE</scope>
    <source>
        <strain evidence="2">CBHHK188m</strain>
    </source>
</reference>
<accession>A0AAD7ILH3</accession>